<sequence>MKVLFFDSWKGGRKKYIRLLSELERLGIDSLLVHLGSWGNETEFEKEEFDQRLMMRDISYYGTLDFEKVLTAEKPDLVFFLSTHTFAHRAMIRYCRKLNIPTINQYHGFVTVQDTKSNDGPYKVSYSAYFKFAFGRLPKFVTKTIPCYLKSLRKTNASLYDYGTFIKHLVQMFTRPSAMKIADDAKTSRFLVYADADKAHAVETYAVEKQNVYSVGNPDINDFGLNSELIGSQSKIDTEYRDNVIYIDTALTATGLIFKSQSQYLSFLKTIKSHLESMGKAFYIKPHPETLRLYGKEELQRHGLKVIPNEEFMTRLQETSLVMTEPSTLSIIPALVGLPLALVAFGDAEELKYGDVLKSYPRGFILHRLVQLQSNLSHVGQVDSEAISEWIEFNGGPQPAEQMPRRVVSHILELIKQNN</sequence>
<dbReference type="Proteomes" id="UP000036908">
    <property type="component" value="Unassembled WGS sequence"/>
</dbReference>
<evidence type="ECO:0000313" key="1">
    <source>
        <dbReference type="EMBL" id="KOF04009.1"/>
    </source>
</evidence>
<dbReference type="RefSeq" id="WP_053222232.1">
    <property type="nucleotide sequence ID" value="NZ_JSVA01000004.1"/>
</dbReference>
<keyword evidence="2" id="KW-1185">Reference proteome</keyword>
<dbReference type="AlphaFoldDB" id="A0A0L8ANU2"/>
<accession>A0A0L8ANU2</accession>
<dbReference type="EMBL" id="JSVA01000004">
    <property type="protein sequence ID" value="KOF04009.1"/>
    <property type="molecule type" value="Genomic_DNA"/>
</dbReference>
<gene>
    <name evidence="1" type="ORF">OB69_03115</name>
</gene>
<proteinExistence type="predicted"/>
<dbReference type="OrthoDB" id="8478173at2"/>
<evidence type="ECO:0008006" key="3">
    <source>
        <dbReference type="Google" id="ProtNLM"/>
    </source>
</evidence>
<dbReference type="PATRIC" id="fig|1566026.4.peg.2392"/>
<name>A0A0L8ANU2_9BACT</name>
<evidence type="ECO:0000313" key="2">
    <source>
        <dbReference type="Proteomes" id="UP000036908"/>
    </source>
</evidence>
<protein>
    <recommendedName>
        <fullName evidence="3">UDP-glycosyltransferase</fullName>
    </recommendedName>
</protein>
<organism evidence="1 2">
    <name type="scientific">Roseivirga seohaensis subsp. aquiponti</name>
    <dbReference type="NCBI Taxonomy" id="1566026"/>
    <lineage>
        <taxon>Bacteria</taxon>
        <taxon>Pseudomonadati</taxon>
        <taxon>Bacteroidota</taxon>
        <taxon>Cytophagia</taxon>
        <taxon>Cytophagales</taxon>
        <taxon>Roseivirgaceae</taxon>
        <taxon>Roseivirga</taxon>
    </lineage>
</organism>
<dbReference type="SUPFAM" id="SSF53756">
    <property type="entry name" value="UDP-Glycosyltransferase/glycogen phosphorylase"/>
    <property type="match status" value="1"/>
</dbReference>
<reference evidence="2" key="1">
    <citation type="submission" date="2014-11" db="EMBL/GenBank/DDBJ databases">
        <title>Genome sequencing of Roseivirga sp. D-25.</title>
        <authorList>
            <person name="Selvaratnam C."/>
            <person name="Thevarajoo S."/>
            <person name="Goh K.M."/>
            <person name="Eee R."/>
            <person name="Chan K.-G."/>
            <person name="Chong C.S."/>
        </authorList>
    </citation>
    <scope>NUCLEOTIDE SEQUENCE [LARGE SCALE GENOMIC DNA]</scope>
    <source>
        <strain evidence="2">D-25</strain>
    </source>
</reference>
<comment type="caution">
    <text evidence="1">The sequence shown here is derived from an EMBL/GenBank/DDBJ whole genome shotgun (WGS) entry which is preliminary data.</text>
</comment>